<accession>A0A1U7NZL0</accession>
<dbReference type="Proteomes" id="UP000186607">
    <property type="component" value="Unassembled WGS sequence"/>
</dbReference>
<keyword evidence="1" id="KW-0732">Signal</keyword>
<feature type="chain" id="PRO_5013296010" description="Organic solvent tolerance-like N-terminal domain-containing protein" evidence="1">
    <location>
        <begin position="26"/>
        <end position="219"/>
    </location>
</feature>
<dbReference type="RefSeq" id="WP_075832086.1">
    <property type="nucleotide sequence ID" value="NZ_MSTI01000068.1"/>
</dbReference>
<evidence type="ECO:0000256" key="1">
    <source>
        <dbReference type="SAM" id="SignalP"/>
    </source>
</evidence>
<keyword evidence="3" id="KW-1185">Reference proteome</keyword>
<feature type="signal peptide" evidence="1">
    <location>
        <begin position="1"/>
        <end position="25"/>
    </location>
</feature>
<proteinExistence type="predicted"/>
<comment type="caution">
    <text evidence="2">The sequence shown here is derived from an EMBL/GenBank/DDBJ whole genome shotgun (WGS) entry which is preliminary data.</text>
</comment>
<reference evidence="2 3" key="1">
    <citation type="submission" date="2017-01" db="EMBL/GenBank/DDBJ databases">
        <title>Genome Analysis of Deinococcus marmoris KOPRI26562.</title>
        <authorList>
            <person name="Kim J.H."/>
            <person name="Oh H.-M."/>
        </authorList>
    </citation>
    <scope>NUCLEOTIDE SEQUENCE [LARGE SCALE GENOMIC DNA]</scope>
    <source>
        <strain evidence="2 3">KOPRI26562</strain>
    </source>
</reference>
<dbReference type="STRING" id="249408.BOO71_0006154"/>
<sequence>MKFPSSSSLLAATALGLLTLSPLSGGQAVNFGGLNVTPRGPQNLNLETGVTELPQGGTATDSKGGLKLVAGAMTLNPGKILTAQNAVLTTKQGGTLRATQVIYDLKSSTVTATGSVTYNDARFKNLSAPRVILNVGSAFVTALGGVKADVPALSGAALVFDLNTMQAVLTGPYTAKQGTLNASADAAGRLLLVFGGNQVVRSSTSPDAATLGRFTPYLH</sequence>
<name>A0A1U7NZL0_9DEIO</name>
<dbReference type="EMBL" id="MSTI01000068">
    <property type="protein sequence ID" value="OLV18353.1"/>
    <property type="molecule type" value="Genomic_DNA"/>
</dbReference>
<dbReference type="eggNOG" id="COG1452">
    <property type="taxonomic scope" value="Bacteria"/>
</dbReference>
<protein>
    <recommendedName>
        <fullName evidence="4">Organic solvent tolerance-like N-terminal domain-containing protein</fullName>
    </recommendedName>
</protein>
<evidence type="ECO:0000313" key="3">
    <source>
        <dbReference type="Proteomes" id="UP000186607"/>
    </source>
</evidence>
<evidence type="ECO:0000313" key="2">
    <source>
        <dbReference type="EMBL" id="OLV18353.1"/>
    </source>
</evidence>
<evidence type="ECO:0008006" key="4">
    <source>
        <dbReference type="Google" id="ProtNLM"/>
    </source>
</evidence>
<dbReference type="AlphaFoldDB" id="A0A1U7NZL0"/>
<gene>
    <name evidence="2" type="ORF">BOO71_0006154</name>
</gene>
<organism evidence="2 3">
    <name type="scientific">Deinococcus marmoris</name>
    <dbReference type="NCBI Taxonomy" id="249408"/>
    <lineage>
        <taxon>Bacteria</taxon>
        <taxon>Thermotogati</taxon>
        <taxon>Deinococcota</taxon>
        <taxon>Deinococci</taxon>
        <taxon>Deinococcales</taxon>
        <taxon>Deinococcaceae</taxon>
        <taxon>Deinococcus</taxon>
    </lineage>
</organism>